<keyword evidence="8 10" id="KW-0460">Magnesium</keyword>
<feature type="binding site" evidence="10">
    <location>
        <position position="302"/>
    </location>
    <ligand>
        <name>GTP</name>
        <dbReference type="ChEBI" id="CHEBI:37565"/>
    </ligand>
</feature>
<name>A0A9P0EIB9_9HYPO</name>
<dbReference type="Gene3D" id="3.40.440.10">
    <property type="entry name" value="Adenylosuccinate Synthetase, subunit A, domain 1"/>
    <property type="match status" value="2"/>
</dbReference>
<feature type="binding site" evidence="10">
    <location>
        <position position="215"/>
    </location>
    <ligand>
        <name>IMP</name>
        <dbReference type="ChEBI" id="CHEBI:58053"/>
    </ligand>
</feature>
<evidence type="ECO:0000256" key="10">
    <source>
        <dbReference type="HAMAP-Rule" id="MF_03125"/>
    </source>
</evidence>
<dbReference type="InterPro" id="IPR042109">
    <property type="entry name" value="Adenylosuccinate_synth_dom1"/>
</dbReference>
<evidence type="ECO:0000256" key="8">
    <source>
        <dbReference type="ARBA" id="ARBA00022842"/>
    </source>
</evidence>
<feature type="binding site" evidence="10">
    <location>
        <position position="300"/>
    </location>
    <ligand>
        <name>IMP</name>
        <dbReference type="ChEBI" id="CHEBI:58053"/>
    </ligand>
</feature>
<dbReference type="PANTHER" id="PTHR11846:SF0">
    <property type="entry name" value="ADENYLOSUCCINATE SYNTHETASE"/>
    <property type="match status" value="1"/>
</dbReference>
<feature type="binding site" evidence="10">
    <location>
        <begin position="328"/>
        <end position="330"/>
    </location>
    <ligand>
        <name>GTP</name>
        <dbReference type="ChEBI" id="CHEBI:37565"/>
    </ligand>
</feature>
<comment type="caution">
    <text evidence="12">The sequence shown here is derived from an EMBL/GenBank/DDBJ whole genome shotgun (WGS) entry which is preliminary data.</text>
</comment>
<feature type="binding site" evidence="10">
    <location>
        <position position="13"/>
    </location>
    <ligand>
        <name>Mg(2+)</name>
        <dbReference type="ChEBI" id="CHEBI:18420"/>
    </ligand>
</feature>
<evidence type="ECO:0000256" key="1">
    <source>
        <dbReference type="ARBA" id="ARBA00003779"/>
    </source>
</evidence>
<evidence type="ECO:0000256" key="4">
    <source>
        <dbReference type="ARBA" id="ARBA00022598"/>
    </source>
</evidence>
<dbReference type="InterPro" id="IPR027417">
    <property type="entry name" value="P-loop_NTPase"/>
</dbReference>
<comment type="similarity">
    <text evidence="10 11">Belongs to the adenylosuccinate synthetase family.</text>
</comment>
<accession>A0A9P0EIB9</accession>
<dbReference type="SUPFAM" id="SSF52540">
    <property type="entry name" value="P-loop containing nucleoside triphosphate hydrolases"/>
    <property type="match status" value="1"/>
</dbReference>
<comment type="function">
    <text evidence="10">Plays an important role in the de novo pathway and in the salvage pathway of purine nucleotide biosynthesis. Catalyzes the first commited step in the biosynthesis of AMP from IMP.</text>
</comment>
<keyword evidence="4 10" id="KW-0436">Ligase</keyword>
<dbReference type="EC" id="6.3.4.4" evidence="10 11"/>
<feature type="active site" description="Proton donor" evidence="10">
    <location>
        <position position="41"/>
    </location>
</feature>
<keyword evidence="3 10" id="KW-0963">Cytoplasm</keyword>
<comment type="cofactor">
    <cofactor evidence="10">
        <name>Mg(2+)</name>
        <dbReference type="ChEBI" id="CHEBI:18420"/>
    </cofactor>
    <text evidence="10">Binds 1 Mg(2+) ion per subunit.</text>
</comment>
<evidence type="ECO:0000256" key="5">
    <source>
        <dbReference type="ARBA" id="ARBA00022723"/>
    </source>
</evidence>
<dbReference type="Pfam" id="PF00709">
    <property type="entry name" value="Adenylsucc_synt"/>
    <property type="match status" value="2"/>
</dbReference>
<keyword evidence="9 10" id="KW-0342">GTP-binding</keyword>
<dbReference type="InterPro" id="IPR042111">
    <property type="entry name" value="Adenylosuccinate_synth_dom3"/>
</dbReference>
<dbReference type="InterPro" id="IPR018220">
    <property type="entry name" value="Adenylosuccin_syn_GTP-bd"/>
</dbReference>
<comment type="catalytic activity">
    <reaction evidence="10 11">
        <text>IMP + L-aspartate + GTP = N(6)-(1,2-dicarboxyethyl)-AMP + GDP + phosphate + 2 H(+)</text>
        <dbReference type="Rhea" id="RHEA:15753"/>
        <dbReference type="ChEBI" id="CHEBI:15378"/>
        <dbReference type="ChEBI" id="CHEBI:29991"/>
        <dbReference type="ChEBI" id="CHEBI:37565"/>
        <dbReference type="ChEBI" id="CHEBI:43474"/>
        <dbReference type="ChEBI" id="CHEBI:57567"/>
        <dbReference type="ChEBI" id="CHEBI:58053"/>
        <dbReference type="ChEBI" id="CHEBI:58189"/>
        <dbReference type="EC" id="6.3.4.4"/>
    </reaction>
</comment>
<evidence type="ECO:0000313" key="13">
    <source>
        <dbReference type="Proteomes" id="UP000775872"/>
    </source>
</evidence>
<feature type="binding site" evidence="10">
    <location>
        <begin position="40"/>
        <end position="42"/>
    </location>
    <ligand>
        <name>GTP</name>
        <dbReference type="ChEBI" id="CHEBI:37565"/>
    </ligand>
</feature>
<comment type="caution">
    <text evidence="10">Lacks conserved residue(s) required for the propagation of feature annotation.</text>
</comment>
<feature type="binding site" evidence="10">
    <location>
        <begin position="414"/>
        <end position="416"/>
    </location>
    <ligand>
        <name>GTP</name>
        <dbReference type="ChEBI" id="CHEBI:37565"/>
    </ligand>
</feature>
<dbReference type="EMBL" id="CABFOC020000045">
    <property type="protein sequence ID" value="CAH0052641.1"/>
    <property type="molecule type" value="Genomic_DNA"/>
</dbReference>
<dbReference type="HAMAP" id="MF_00011">
    <property type="entry name" value="Adenylosucc_synth"/>
    <property type="match status" value="1"/>
</dbReference>
<comment type="function">
    <text evidence="11">Plays an important role in the de novo pathway of purine nucleotide biosynthesis.</text>
</comment>
<dbReference type="InterPro" id="IPR001114">
    <property type="entry name" value="Adenylosuccinate_synthetase"/>
</dbReference>
<dbReference type="Proteomes" id="UP000775872">
    <property type="component" value="Unassembled WGS sequence"/>
</dbReference>
<dbReference type="SMART" id="SM00788">
    <property type="entry name" value="Adenylsucc_synt"/>
    <property type="match status" value="1"/>
</dbReference>
<comment type="subunit">
    <text evidence="2 10">Homodimer.</text>
</comment>
<dbReference type="OrthoDB" id="10265645at2759"/>
<evidence type="ECO:0000256" key="3">
    <source>
        <dbReference type="ARBA" id="ARBA00022490"/>
    </source>
</evidence>
<dbReference type="CDD" id="cd03108">
    <property type="entry name" value="AdSS"/>
    <property type="match status" value="1"/>
</dbReference>
<keyword evidence="6 10" id="KW-0547">Nucleotide-binding</keyword>
<feature type="binding site" evidence="10">
    <location>
        <position position="40"/>
    </location>
    <ligand>
        <name>Mg(2+)</name>
        <dbReference type="ChEBI" id="CHEBI:18420"/>
    </ligand>
</feature>
<feature type="binding site" evidence="10">
    <location>
        <position position="142"/>
    </location>
    <ligand>
        <name>IMP</name>
        <dbReference type="ChEBI" id="CHEBI:58053"/>
        <note>ligand shared between dimeric partners</note>
    </ligand>
</feature>
<evidence type="ECO:0000256" key="6">
    <source>
        <dbReference type="ARBA" id="ARBA00022741"/>
    </source>
</evidence>
<sequence>MTIKVVLGAQWGDEGKGKLTDILAPEAKLCARAAGGHNAGHSIVANGVSYSFHLLPSGLINPNCMNYIGSDVSFHVPSFFKELKTLDEKGLPNVYDRILVSERAHVNFDLHAAVDGLEEVELKDQGCSDIFDQELFETKLRRLAYGYKARYGDLLQYDVEEEIERFKGYRTELAKYAIDGLSFMHSAQTSGMNIIIEGANAVMLDLSMGSYPYVTSSNTTISGIIAGLNLNPKNITETIGVVKAYTTRVGAGAFKTEDLGQYCHLNYHPALESTQTDHFRNRVGETLQEQGREWGTSTGRRRRCGWLDLVVVKHGHMINYYTALNLTKLDVLDSFETIKIAIAYKDKNTGQNQELDSYPADHNVLDTAEVVYHEMPGWQKPTTSARTFYDLPKAARDYVQYIEDFVGVKIKWIGTGPDREDMITRA</sequence>
<feature type="binding site" evidence="10">
    <location>
        <begin position="13"/>
        <end position="16"/>
    </location>
    <ligand>
        <name>IMP</name>
        <dbReference type="ChEBI" id="CHEBI:58053"/>
    </ligand>
</feature>
<evidence type="ECO:0000256" key="7">
    <source>
        <dbReference type="ARBA" id="ARBA00022755"/>
    </source>
</evidence>
<keyword evidence="7 10" id="KW-0658">Purine biosynthesis</keyword>
<dbReference type="PANTHER" id="PTHR11846">
    <property type="entry name" value="ADENYLOSUCCINATE SYNTHETASE"/>
    <property type="match status" value="1"/>
</dbReference>
<feature type="binding site" evidence="10">
    <location>
        <begin position="296"/>
        <end position="302"/>
    </location>
    <ligand>
        <name>substrate</name>
    </ligand>
</feature>
<evidence type="ECO:0000256" key="11">
    <source>
        <dbReference type="RuleBase" id="RU000520"/>
    </source>
</evidence>
<keyword evidence="5 10" id="KW-0479">Metal-binding</keyword>
<dbReference type="GO" id="GO:0005525">
    <property type="term" value="F:GTP binding"/>
    <property type="evidence" value="ECO:0007669"/>
    <property type="project" value="UniProtKB-UniRule"/>
</dbReference>
<evidence type="ECO:0000256" key="2">
    <source>
        <dbReference type="ARBA" id="ARBA00011738"/>
    </source>
</evidence>
<dbReference type="FunFam" id="3.90.170.10:FF:000001">
    <property type="entry name" value="Adenylosuccinate synthetase"/>
    <property type="match status" value="1"/>
</dbReference>
<dbReference type="GO" id="GO:0000287">
    <property type="term" value="F:magnesium ion binding"/>
    <property type="evidence" value="ECO:0007669"/>
    <property type="project" value="UniProtKB-UniRule"/>
</dbReference>
<comment type="pathway">
    <text evidence="10 11">Purine metabolism; AMP biosynthesis via de novo pathway; AMP from IMP: step 1/2.</text>
</comment>
<evidence type="ECO:0000256" key="9">
    <source>
        <dbReference type="ARBA" id="ARBA00023134"/>
    </source>
</evidence>
<reference evidence="12" key="1">
    <citation type="submission" date="2021-10" db="EMBL/GenBank/DDBJ databases">
        <authorList>
            <person name="Piombo E."/>
        </authorList>
    </citation>
    <scope>NUCLEOTIDE SEQUENCE</scope>
</reference>
<comment type="subcellular location">
    <subcellularLocation>
        <location evidence="10">Cytoplasm</location>
    </subcellularLocation>
</comment>
<comment type="function">
    <text evidence="1">Plays an important role in the de novo pathway and in the salvage pathway of purine nucleotide biosynthesis. Catalyzes the first committed step in the biosynthesis of AMP from IMP.</text>
</comment>
<feature type="binding site" evidence="10">
    <location>
        <begin position="12"/>
        <end position="18"/>
    </location>
    <ligand>
        <name>GTP</name>
        <dbReference type="ChEBI" id="CHEBI:37565"/>
    </ligand>
</feature>
<organism evidence="12 13">
    <name type="scientific">Clonostachys solani</name>
    <dbReference type="NCBI Taxonomy" id="160281"/>
    <lineage>
        <taxon>Eukaryota</taxon>
        <taxon>Fungi</taxon>
        <taxon>Dikarya</taxon>
        <taxon>Ascomycota</taxon>
        <taxon>Pezizomycotina</taxon>
        <taxon>Sordariomycetes</taxon>
        <taxon>Hypocreomycetidae</taxon>
        <taxon>Hypocreales</taxon>
        <taxon>Bionectriaceae</taxon>
        <taxon>Clonostachys</taxon>
    </lineage>
</organism>
<dbReference type="AlphaFoldDB" id="A0A9P0EIB9"/>
<protein>
    <recommendedName>
        <fullName evidence="10 11">Adenylosuccinate synthetase</fullName>
        <shortName evidence="10">AMPSase</shortName>
        <shortName evidence="10">AdSS</shortName>
        <ecNumber evidence="10 11">6.3.4.4</ecNumber>
    </recommendedName>
    <alternativeName>
        <fullName evidence="10">IMP--aspartate ligase</fullName>
    </alternativeName>
</protein>
<dbReference type="PROSITE" id="PS01266">
    <property type="entry name" value="ADENYLOSUCCIN_SYN_1"/>
    <property type="match status" value="1"/>
</dbReference>
<feature type="binding site" evidence="10">
    <location>
        <begin position="38"/>
        <end position="41"/>
    </location>
    <ligand>
        <name>IMP</name>
        <dbReference type="ChEBI" id="CHEBI:58053"/>
    </ligand>
</feature>
<dbReference type="GO" id="GO:0005737">
    <property type="term" value="C:cytoplasm"/>
    <property type="evidence" value="ECO:0007669"/>
    <property type="project" value="UniProtKB-SubCell"/>
</dbReference>
<feature type="active site" description="Proton acceptor" evidence="10">
    <location>
        <position position="13"/>
    </location>
</feature>
<dbReference type="Gene3D" id="3.90.170.10">
    <property type="entry name" value="Adenylosuccinate Synthetase, subunit A, domain 3"/>
    <property type="match status" value="1"/>
</dbReference>
<feature type="binding site" evidence="10">
    <location>
        <position position="200"/>
    </location>
    <ligand>
        <name>IMP</name>
        <dbReference type="ChEBI" id="CHEBI:58053"/>
    </ligand>
</feature>
<proteinExistence type="inferred from homology"/>
<dbReference type="GO" id="GO:0044208">
    <property type="term" value="P:'de novo' AMP biosynthetic process"/>
    <property type="evidence" value="ECO:0007669"/>
    <property type="project" value="UniProtKB-UniRule"/>
</dbReference>
<evidence type="ECO:0000313" key="12">
    <source>
        <dbReference type="EMBL" id="CAH0052641.1"/>
    </source>
</evidence>
<gene>
    <name evidence="12" type="ORF">CSOL1703_00004505</name>
</gene>
<dbReference type="GO" id="GO:0046040">
    <property type="term" value="P:IMP metabolic process"/>
    <property type="evidence" value="ECO:0007669"/>
    <property type="project" value="TreeGrafter"/>
</dbReference>
<keyword evidence="13" id="KW-1185">Reference proteome</keyword>
<dbReference type="GO" id="GO:0004019">
    <property type="term" value="F:adenylosuccinate synthase activity"/>
    <property type="evidence" value="ECO:0007669"/>
    <property type="project" value="UniProtKB-UniRule"/>
</dbReference>